<protein>
    <submittedName>
        <fullName evidence="5">Serine/threonine kinase like domain containing 1</fullName>
    </submittedName>
</protein>
<dbReference type="PANTHER" id="PTHR24363:SF5">
    <property type="entry name" value="SERINE_THREONINE KINASE-LIKE DOMAIN-CONTAINING PROTEIN STKLD1"/>
    <property type="match status" value="1"/>
</dbReference>
<keyword evidence="2" id="KW-0067">ATP-binding</keyword>
<keyword evidence="5" id="KW-0808">Transferase</keyword>
<reference evidence="5 6" key="1">
    <citation type="journal article" date="2020" name="Nature">
        <title>Six reference-quality genomes reveal evolution of bat adaptations.</title>
        <authorList>
            <person name="Jebb D."/>
            <person name="Huang Z."/>
            <person name="Pippel M."/>
            <person name="Hughes G.M."/>
            <person name="Lavrichenko K."/>
            <person name="Devanna P."/>
            <person name="Winkler S."/>
            <person name="Jermiin L.S."/>
            <person name="Skirmuntt E.C."/>
            <person name="Katzourakis A."/>
            <person name="Burkitt-Gray L."/>
            <person name="Ray D.A."/>
            <person name="Sullivan K.A.M."/>
            <person name="Roscito J.G."/>
            <person name="Kirilenko B.M."/>
            <person name="Davalos L.M."/>
            <person name="Corthals A.P."/>
            <person name="Power M.L."/>
            <person name="Jones G."/>
            <person name="Ransome R.D."/>
            <person name="Dechmann D.K.N."/>
            <person name="Locatelli A.G."/>
            <person name="Puechmaille S.J."/>
            <person name="Fedrigo O."/>
            <person name="Jarvis E.D."/>
            <person name="Hiller M."/>
            <person name="Vernes S.C."/>
            <person name="Myers E.W."/>
            <person name="Teeling E.C."/>
        </authorList>
    </citation>
    <scope>NUCLEOTIDE SEQUENCE [LARGE SCALE GENOMIC DNA]</scope>
    <source>
        <strain evidence="5">Bat1K_MPI-CBG_1</strain>
    </source>
</reference>
<evidence type="ECO:0000256" key="1">
    <source>
        <dbReference type="ARBA" id="ARBA00022741"/>
    </source>
</evidence>
<name>A0A834B6P0_9CHIR</name>
<dbReference type="SMART" id="SM00220">
    <property type="entry name" value="S_TKc"/>
    <property type="match status" value="1"/>
</dbReference>
<sequence length="393" mass="42229">MEKYKVLHQLAPGALGVNLVVEERKTRARLVLKQVECLDDHHANEALEELMPLLKLRHAHISMYREMFIAWNSQTSQLLLCLVMDYSRGTFQEVIQKKREAKEVIDWEWMHNVLGQVLDALEFLHRLDIVHRNLKPSNVALVSRNHCKLQDLSAAALMTHKAKWTIRAEEGGRPATPRPRAWVGCGAGSRGGRAVHPGLAAQSPVGGGRSRGRNTVTSDPSLLPRAPHSPAGLTGAQTLDGSRAAVPHQGGEGHTGSTAPPENADHHGGSGRAPEEDGDTPRREAVGGQVLKWPRGRESRGVRGVSSPTRDTTQLGQDPGPMAPCLGLRLGNQGGAAGTLPAGPDPHRGEARPDWRGSAGWATPHRPEGCGLSSGQGTGLGCRPGPQCGVHER</sequence>
<evidence type="ECO:0000256" key="2">
    <source>
        <dbReference type="ARBA" id="ARBA00022840"/>
    </source>
</evidence>
<evidence type="ECO:0000259" key="4">
    <source>
        <dbReference type="PROSITE" id="PS50011"/>
    </source>
</evidence>
<feature type="compositionally biased region" description="Basic and acidic residues" evidence="3">
    <location>
        <begin position="345"/>
        <end position="355"/>
    </location>
</feature>
<dbReference type="PANTHER" id="PTHR24363">
    <property type="entry name" value="SERINE/THREONINE PROTEIN KINASE"/>
    <property type="match status" value="1"/>
</dbReference>
<dbReference type="InterPro" id="IPR011009">
    <property type="entry name" value="Kinase-like_dom_sf"/>
</dbReference>
<dbReference type="EMBL" id="JABVXQ010000002">
    <property type="protein sequence ID" value="KAF6127482.1"/>
    <property type="molecule type" value="Genomic_DNA"/>
</dbReference>
<keyword evidence="5" id="KW-0418">Kinase</keyword>
<dbReference type="CDD" id="cd00180">
    <property type="entry name" value="PKc"/>
    <property type="match status" value="1"/>
</dbReference>
<accession>A0A834B6P0</accession>
<evidence type="ECO:0000313" key="6">
    <source>
        <dbReference type="Proteomes" id="UP000664940"/>
    </source>
</evidence>
<dbReference type="GO" id="GO:0005524">
    <property type="term" value="F:ATP binding"/>
    <property type="evidence" value="ECO:0007669"/>
    <property type="project" value="UniProtKB-KW"/>
</dbReference>
<dbReference type="Gene3D" id="1.10.510.10">
    <property type="entry name" value="Transferase(Phosphotransferase) domain 1"/>
    <property type="match status" value="1"/>
</dbReference>
<dbReference type="Proteomes" id="UP000664940">
    <property type="component" value="Unassembled WGS sequence"/>
</dbReference>
<feature type="region of interest" description="Disordered" evidence="3">
    <location>
        <begin position="169"/>
        <end position="393"/>
    </location>
</feature>
<evidence type="ECO:0000313" key="5">
    <source>
        <dbReference type="EMBL" id="KAF6127482.1"/>
    </source>
</evidence>
<keyword evidence="1" id="KW-0547">Nucleotide-binding</keyword>
<dbReference type="GO" id="GO:0004674">
    <property type="term" value="F:protein serine/threonine kinase activity"/>
    <property type="evidence" value="ECO:0007669"/>
    <property type="project" value="TreeGrafter"/>
</dbReference>
<evidence type="ECO:0000256" key="3">
    <source>
        <dbReference type="SAM" id="MobiDB-lite"/>
    </source>
</evidence>
<dbReference type="Pfam" id="PF00069">
    <property type="entry name" value="Pkinase"/>
    <property type="match status" value="1"/>
</dbReference>
<dbReference type="InterPro" id="IPR000719">
    <property type="entry name" value="Prot_kinase_dom"/>
</dbReference>
<dbReference type="PROSITE" id="PS50011">
    <property type="entry name" value="PROTEIN_KINASE_DOM"/>
    <property type="match status" value="1"/>
</dbReference>
<gene>
    <name evidence="5" type="ORF">HJG60_018290</name>
</gene>
<comment type="caution">
    <text evidence="5">The sequence shown here is derived from an EMBL/GenBank/DDBJ whole genome shotgun (WGS) entry which is preliminary data.</text>
</comment>
<dbReference type="AlphaFoldDB" id="A0A834B6P0"/>
<feature type="domain" description="Protein kinase" evidence="4">
    <location>
        <begin position="4"/>
        <end position="310"/>
    </location>
</feature>
<feature type="compositionally biased region" description="Gly residues" evidence="3">
    <location>
        <begin position="372"/>
        <end position="382"/>
    </location>
</feature>
<dbReference type="SUPFAM" id="SSF56112">
    <property type="entry name" value="Protein kinase-like (PK-like)"/>
    <property type="match status" value="1"/>
</dbReference>
<organism evidence="5 6">
    <name type="scientific">Phyllostomus discolor</name>
    <name type="common">pale spear-nosed bat</name>
    <dbReference type="NCBI Taxonomy" id="89673"/>
    <lineage>
        <taxon>Eukaryota</taxon>
        <taxon>Metazoa</taxon>
        <taxon>Chordata</taxon>
        <taxon>Craniata</taxon>
        <taxon>Vertebrata</taxon>
        <taxon>Euteleostomi</taxon>
        <taxon>Mammalia</taxon>
        <taxon>Eutheria</taxon>
        <taxon>Laurasiatheria</taxon>
        <taxon>Chiroptera</taxon>
        <taxon>Yangochiroptera</taxon>
        <taxon>Phyllostomidae</taxon>
        <taxon>Phyllostominae</taxon>
        <taxon>Phyllostomus</taxon>
    </lineage>
</organism>
<feature type="compositionally biased region" description="Basic and acidic residues" evidence="3">
    <location>
        <begin position="263"/>
        <end position="285"/>
    </location>
</feature>
<proteinExistence type="predicted"/>